<organism evidence="1">
    <name type="scientific">Fusarium oxysporum Fo47</name>
    <dbReference type="NCBI Taxonomy" id="660027"/>
    <lineage>
        <taxon>Eukaryota</taxon>
        <taxon>Fungi</taxon>
        <taxon>Dikarya</taxon>
        <taxon>Ascomycota</taxon>
        <taxon>Pezizomycotina</taxon>
        <taxon>Sordariomycetes</taxon>
        <taxon>Hypocreomycetidae</taxon>
        <taxon>Hypocreales</taxon>
        <taxon>Nectriaceae</taxon>
        <taxon>Fusarium</taxon>
        <taxon>Fusarium oxysporum species complex</taxon>
    </lineage>
</organism>
<dbReference type="VEuPathDB" id="FungiDB:FOZG_17942"/>
<proteinExistence type="predicted"/>
<dbReference type="AlphaFoldDB" id="W9JFC1"/>
<reference evidence="1" key="1">
    <citation type="submission" date="2011-06" db="EMBL/GenBank/DDBJ databases">
        <title>The Genome Sequence of Fusarium oxysporum Fo47.</title>
        <authorList>
            <consortium name="The Broad Institute Genome Sequencing Platform"/>
            <person name="Ma L.-J."/>
            <person name="Gale L.R."/>
            <person name="Schwartz D.C."/>
            <person name="Zhou S."/>
            <person name="Corby-Kistler H."/>
            <person name="Young S.K."/>
            <person name="Zeng Q."/>
            <person name="Gargeya S."/>
            <person name="Fitzgerald M."/>
            <person name="Haas B."/>
            <person name="Abouelleil A."/>
            <person name="Alvarado L."/>
            <person name="Arachchi H.M."/>
            <person name="Berlin A."/>
            <person name="Brown A."/>
            <person name="Chapman S.B."/>
            <person name="Chen Z."/>
            <person name="Dunbar C."/>
            <person name="Freedman E."/>
            <person name="Gearin G."/>
            <person name="Gellesch M."/>
            <person name="Goldberg J."/>
            <person name="Griggs A."/>
            <person name="Gujja S."/>
            <person name="Heiman D."/>
            <person name="Howarth C."/>
            <person name="Larson L."/>
            <person name="Lui A."/>
            <person name="MacDonald P.J.P."/>
            <person name="Mehta T."/>
            <person name="Montmayeur A."/>
            <person name="Murphy C."/>
            <person name="Neiman D."/>
            <person name="Pearson M."/>
            <person name="Priest M."/>
            <person name="Roberts A."/>
            <person name="Saif S."/>
            <person name="Shea T."/>
            <person name="Shenoy N."/>
            <person name="Sisk P."/>
            <person name="Stolte C."/>
            <person name="Sykes S."/>
            <person name="Wortman J."/>
            <person name="Nusbaum C."/>
            <person name="Birren B."/>
        </authorList>
    </citation>
    <scope>NUCLEOTIDE SEQUENCE [LARGE SCALE GENOMIC DNA]</scope>
    <source>
        <strain evidence="1">Fo47</strain>
    </source>
</reference>
<gene>
    <name evidence="1" type="ORF">FOZG_17942</name>
</gene>
<accession>W9JFC1</accession>
<reference evidence="1" key="2">
    <citation type="submission" date="2012-06" db="EMBL/GenBank/DDBJ databases">
        <title>Annotation of the Genome Sequence of Fusarium oxysporum Fo47.</title>
        <authorList>
            <consortium name="The Broad Institute Genomics Platform"/>
            <person name="Ma L.-J."/>
            <person name="Corby-Kistler H."/>
            <person name="Broz K."/>
            <person name="Gale L.R."/>
            <person name="Jonkers W."/>
            <person name="O'Donnell K."/>
            <person name="Ploetz R."/>
            <person name="Steinberg C."/>
            <person name="Schwartz D.C."/>
            <person name="VanEtten H."/>
            <person name="Zhou S."/>
            <person name="Young S.K."/>
            <person name="Zeng Q."/>
            <person name="Gargeya S."/>
            <person name="Fitzgerald M."/>
            <person name="Abouelleil A."/>
            <person name="Alvarado L."/>
            <person name="Chapman S.B."/>
            <person name="Gainer-Dewar J."/>
            <person name="Goldberg J."/>
            <person name="Griggs A."/>
            <person name="Gujja S."/>
            <person name="Hansen M."/>
            <person name="Howarth C."/>
            <person name="Imamovic A."/>
            <person name="Ireland A."/>
            <person name="Larimer J."/>
            <person name="McCowan C."/>
            <person name="Murphy C."/>
            <person name="Pearson M."/>
            <person name="Poon T.W."/>
            <person name="Priest M."/>
            <person name="Roberts A."/>
            <person name="Saif S."/>
            <person name="Shea T."/>
            <person name="Sykes S."/>
            <person name="Wortman J."/>
            <person name="Nusbaum C."/>
            <person name="Birren B."/>
        </authorList>
    </citation>
    <scope>NUCLEOTIDE SEQUENCE</scope>
    <source>
        <strain evidence="1">Fo47</strain>
    </source>
</reference>
<protein>
    <submittedName>
        <fullName evidence="1">Uncharacterized protein</fullName>
    </submittedName>
</protein>
<name>W9JFC1_FUSOX</name>
<dbReference type="EMBL" id="JH717926">
    <property type="protein sequence ID" value="EWZ28375.1"/>
    <property type="molecule type" value="Genomic_DNA"/>
</dbReference>
<sequence length="183" mass="20739">MGDFHDLIVYFMDTDLRTMFVQATTPVLSQAALTVATDDAAYGNGENKLFYQKLQVPYIVSMLAAGISTFDQGKYCNGRRADAKLKEIPTDSAVFQRHSAKLYRAHYMEQLPSINDLLQEQHDNEYSDRIDDFVSGMKENIAAKSANLKVPSNSKYDAQLAAAQKDIDNLITWAKQRSLWWDE</sequence>
<dbReference type="Proteomes" id="UP000030766">
    <property type="component" value="Unassembled WGS sequence"/>
</dbReference>
<evidence type="ECO:0000313" key="1">
    <source>
        <dbReference type="EMBL" id="EWZ28375.1"/>
    </source>
</evidence>
<dbReference type="HOGENOM" id="CLU_1475238_0_0_1"/>